<dbReference type="InterPro" id="IPR058063">
    <property type="entry name" value="FFLEE_fam"/>
</dbReference>
<dbReference type="RefSeq" id="WP_009855566.1">
    <property type="nucleotide sequence ID" value="NZ_JAAOCD010000002.1"/>
</dbReference>
<protein>
    <recommendedName>
        <fullName evidence="1">DUF8198 domain-containing protein</fullName>
    </recommendedName>
</protein>
<gene>
    <name evidence="2" type="ORF">G7087_04795</name>
</gene>
<keyword evidence="3" id="KW-1185">Reference proteome</keyword>
<evidence type="ECO:0000259" key="1">
    <source>
        <dbReference type="Pfam" id="PF26621"/>
    </source>
</evidence>
<dbReference type="Proteomes" id="UP000802098">
    <property type="component" value="Unassembled WGS sequence"/>
</dbReference>
<organism evidence="2 3">
    <name type="scientific">Rubrivivax benzoatilyticus</name>
    <dbReference type="NCBI Taxonomy" id="316997"/>
    <lineage>
        <taxon>Bacteria</taxon>
        <taxon>Pseudomonadati</taxon>
        <taxon>Pseudomonadota</taxon>
        <taxon>Betaproteobacteria</taxon>
        <taxon>Burkholderiales</taxon>
        <taxon>Sphaerotilaceae</taxon>
        <taxon>Rubrivivax</taxon>
    </lineage>
</organism>
<dbReference type="EMBL" id="JAAOCD010000002">
    <property type="protein sequence ID" value="NHK97685.1"/>
    <property type="molecule type" value="Genomic_DNA"/>
</dbReference>
<dbReference type="InterPro" id="IPR058511">
    <property type="entry name" value="DUF8198"/>
</dbReference>
<proteinExistence type="predicted"/>
<sequence>MSPDGLAILENLEKVAAERQRREADAGLEASTLAVKAYQHSRFARTYADLLSQPRYAESARFFLDELYGPQDFSDRDTQFARVVPGLVRLFPQELVGTVKALSELHALSEEMDSAMGAATGSNSLDARQYASAWQTVGRPQVRARQIELMLQVGSALDRYTRNPILRHSLRLMRAPARAAGLPALQRFLEAGFDTFRAMKGADAFLQTIAERERDLAALLFAVDLASPRAARELSALP</sequence>
<name>A0ABX0HRK7_9BURK</name>
<accession>A0ABX0HRK7</accession>
<reference evidence="2 3" key="1">
    <citation type="submission" date="2020-03" db="EMBL/GenBank/DDBJ databases">
        <title>Rubrivivax benzoatilyticus JA2 (sequenced after 10 years sub-culturing).</title>
        <authorList>
            <person name="Gupta D."/>
            <person name="Chintalapati S."/>
            <person name="Chintalapati V.R."/>
        </authorList>
    </citation>
    <scope>NUCLEOTIDE SEQUENCE [LARGE SCALE GENOMIC DNA]</scope>
    <source>
        <strain evidence="2 3">JA2-Mal</strain>
    </source>
</reference>
<dbReference type="Pfam" id="PF26621">
    <property type="entry name" value="DUF8198"/>
    <property type="match status" value="1"/>
</dbReference>
<comment type="caution">
    <text evidence="2">The sequence shown here is derived from an EMBL/GenBank/DDBJ whole genome shotgun (WGS) entry which is preliminary data.</text>
</comment>
<dbReference type="NCBIfam" id="NF047641">
    <property type="entry name" value="FFLEE_fam"/>
    <property type="match status" value="1"/>
</dbReference>
<evidence type="ECO:0000313" key="2">
    <source>
        <dbReference type="EMBL" id="NHK97685.1"/>
    </source>
</evidence>
<feature type="domain" description="DUF8198" evidence="1">
    <location>
        <begin position="19"/>
        <end position="223"/>
    </location>
</feature>
<evidence type="ECO:0000313" key="3">
    <source>
        <dbReference type="Proteomes" id="UP000802098"/>
    </source>
</evidence>